<dbReference type="InterPro" id="IPR009010">
    <property type="entry name" value="Asp_de-COase-like_dom_sf"/>
</dbReference>
<evidence type="ECO:0000256" key="5">
    <source>
        <dbReference type="ARBA" id="ARBA00022723"/>
    </source>
</evidence>
<keyword evidence="5" id="KW-0479">Metal-binding</keyword>
<name>A0A7C5L820_CALS0</name>
<comment type="similarity">
    <text evidence="3">Belongs to the prokaryotic molybdopterin-containing oxidoreductase family.</text>
</comment>
<keyword evidence="8" id="KW-0408">Iron</keyword>
<gene>
    <name evidence="11" type="ORF">ENM11_07085</name>
</gene>
<evidence type="ECO:0000256" key="4">
    <source>
        <dbReference type="ARBA" id="ARBA00022485"/>
    </source>
</evidence>
<keyword evidence="4" id="KW-0004">4Fe-4S</keyword>
<dbReference type="SMART" id="SM00926">
    <property type="entry name" value="Molybdop_Fe4S4"/>
    <property type="match status" value="1"/>
</dbReference>
<evidence type="ECO:0000256" key="8">
    <source>
        <dbReference type="ARBA" id="ARBA00023004"/>
    </source>
</evidence>
<dbReference type="GO" id="GO:0016491">
    <property type="term" value="F:oxidoreductase activity"/>
    <property type="evidence" value="ECO:0007669"/>
    <property type="project" value="UniProtKB-KW"/>
</dbReference>
<comment type="subcellular location">
    <subcellularLocation>
        <location evidence="2">Cell envelope</location>
    </subcellularLocation>
</comment>
<protein>
    <recommendedName>
        <fullName evidence="10">4Fe-4S Mo/W bis-MGD-type domain-containing protein</fullName>
    </recommendedName>
</protein>
<comment type="caution">
    <text evidence="11">The sequence shown here is derived from an EMBL/GenBank/DDBJ whole genome shotgun (WGS) entry which is preliminary data.</text>
</comment>
<evidence type="ECO:0000256" key="9">
    <source>
        <dbReference type="ARBA" id="ARBA00023014"/>
    </source>
</evidence>
<evidence type="ECO:0000256" key="3">
    <source>
        <dbReference type="ARBA" id="ARBA00010312"/>
    </source>
</evidence>
<feature type="domain" description="4Fe-4S Mo/W bis-MGD-type" evidence="10">
    <location>
        <begin position="49"/>
        <end position="105"/>
    </location>
</feature>
<dbReference type="EMBL" id="DRWN01000059">
    <property type="protein sequence ID" value="HHK68897.1"/>
    <property type="molecule type" value="Genomic_DNA"/>
</dbReference>
<evidence type="ECO:0000313" key="11">
    <source>
        <dbReference type="EMBL" id="HHK68897.1"/>
    </source>
</evidence>
<proteinExistence type="inferred from homology"/>
<evidence type="ECO:0000256" key="1">
    <source>
        <dbReference type="ARBA" id="ARBA00001966"/>
    </source>
</evidence>
<dbReference type="GO" id="GO:0046872">
    <property type="term" value="F:metal ion binding"/>
    <property type="evidence" value="ECO:0007669"/>
    <property type="project" value="UniProtKB-KW"/>
</dbReference>
<keyword evidence="7" id="KW-0560">Oxidoreductase</keyword>
<dbReference type="PROSITE" id="PS51669">
    <property type="entry name" value="4FE4S_MOW_BIS_MGD"/>
    <property type="match status" value="1"/>
</dbReference>
<keyword evidence="6" id="KW-0732">Signal</keyword>
<dbReference type="InterPro" id="IPR006963">
    <property type="entry name" value="Mopterin_OxRdtase_4Fe-4S_dom"/>
</dbReference>
<dbReference type="PANTHER" id="PTHR43598">
    <property type="entry name" value="TUNGSTEN-CONTAINING FORMYLMETHANOFURAN DEHYDROGENASE 2 SUBUNIT B"/>
    <property type="match status" value="1"/>
</dbReference>
<dbReference type="InterPro" id="IPR006311">
    <property type="entry name" value="TAT_signal"/>
</dbReference>
<evidence type="ECO:0000256" key="6">
    <source>
        <dbReference type="ARBA" id="ARBA00022729"/>
    </source>
</evidence>
<dbReference type="InterPro" id="IPR006656">
    <property type="entry name" value="Mopterin_OxRdtase"/>
</dbReference>
<comment type="cofactor">
    <cofactor evidence="1">
        <name>[4Fe-4S] cluster</name>
        <dbReference type="ChEBI" id="CHEBI:49883"/>
    </cofactor>
</comment>
<dbReference type="Gene3D" id="3.40.50.740">
    <property type="match status" value="3"/>
</dbReference>
<dbReference type="SUPFAM" id="SSF50692">
    <property type="entry name" value="ADC-like"/>
    <property type="match status" value="1"/>
</dbReference>
<dbReference type="Gene3D" id="2.40.40.20">
    <property type="match status" value="1"/>
</dbReference>
<dbReference type="Gene3D" id="2.20.25.90">
    <property type="entry name" value="ADC-like domains"/>
    <property type="match status" value="1"/>
</dbReference>
<dbReference type="InterPro" id="IPR006655">
    <property type="entry name" value="Mopterin_OxRdtase_prok_CS"/>
</dbReference>
<keyword evidence="9" id="KW-0411">Iron-sulfur</keyword>
<dbReference type="Pfam" id="PF04879">
    <property type="entry name" value="Molybdop_Fe4S4"/>
    <property type="match status" value="1"/>
</dbReference>
<dbReference type="PANTHER" id="PTHR43598:SF5">
    <property type="entry name" value="DMSO REDUCTASE CHAIN A"/>
    <property type="match status" value="1"/>
</dbReference>
<evidence type="ECO:0000256" key="2">
    <source>
        <dbReference type="ARBA" id="ARBA00004196"/>
    </source>
</evidence>
<dbReference type="GO" id="GO:0043546">
    <property type="term" value="F:molybdopterin cofactor binding"/>
    <property type="evidence" value="ECO:0007669"/>
    <property type="project" value="InterPro"/>
</dbReference>
<dbReference type="GO" id="GO:0051539">
    <property type="term" value="F:4 iron, 4 sulfur cluster binding"/>
    <property type="evidence" value="ECO:0007669"/>
    <property type="project" value="UniProtKB-KW"/>
</dbReference>
<dbReference type="Gene3D" id="3.40.228.10">
    <property type="entry name" value="Dimethylsulfoxide Reductase, domain 2"/>
    <property type="match status" value="1"/>
</dbReference>
<dbReference type="PROSITE" id="PS00490">
    <property type="entry name" value="MOLYBDOPTERIN_PROK_2"/>
    <property type="match status" value="1"/>
</dbReference>
<dbReference type="Pfam" id="PF01568">
    <property type="entry name" value="Molydop_binding"/>
    <property type="match status" value="1"/>
</dbReference>
<organism evidence="11">
    <name type="scientific">Caldiarchaeum subterraneum</name>
    <dbReference type="NCBI Taxonomy" id="311458"/>
    <lineage>
        <taxon>Archaea</taxon>
        <taxon>Nitrososphaerota</taxon>
        <taxon>Candidatus Caldarchaeales</taxon>
        <taxon>Candidatus Caldarchaeaceae</taxon>
        <taxon>Candidatus Caldarchaeum</taxon>
    </lineage>
</organism>
<dbReference type="PROSITE" id="PS51318">
    <property type="entry name" value="TAT"/>
    <property type="match status" value="1"/>
</dbReference>
<dbReference type="SUPFAM" id="SSF53706">
    <property type="entry name" value="Formate dehydrogenase/DMSO reductase, domains 1-3"/>
    <property type="match status" value="1"/>
</dbReference>
<dbReference type="InterPro" id="IPR006657">
    <property type="entry name" value="MoPterin_dinucl-bd_dom"/>
</dbReference>
<accession>A0A7C5L820</accession>
<dbReference type="AlphaFoldDB" id="A0A7C5L820"/>
<sequence>MVAEVKLKRRDFLSTASAISTVLSGISLSALSIKPARALPPPKTKLVEGQKIPSVCPYCAVGCTVVGTVVNGMVVDIAPDLEAPHTEGTLCSKGQASIMLLPQYNPFRLRTPLIRTNPRKGENEDPMWKPITWEEAFEIIIRKYEEIYREWEAKKPWLDSKGNYLVVGGRNLDEPDKQWQLHPRALPIARISTDYLSNEEAYLGRMLAMLMGTNNCDIEARRCHSTTVAGLADVYGFGVMTNSAIDFQNAKVTINIGSNHAEQHPEAFKFTSKSIEKGGKLLVFDPRFGRTASKAHMFAWFRPGTEAAIVLGIMNYAIKNGLYDRTFLKERTDAPLHAQTGEVLEDWETNPNSIFSKLKEHVSRFTPEEVERITGVPAWKFVEMAKIYTDPKNRPGQFVWCIGATQHTCGTQIIRAFGQLQLLLGYVGQPGGGANVLRGITNVQGSNDMNHLMHIWLGYRRVPGALGERERLSGGAEADIRRYQKYKNLVKEGKSAAEIAQALGIAWVGDLRHYASWREAEMNWGIFIGTYPENDPDNGVVISDVPVEPGLTTIEYFREMEQGRIKFIILQGMNPVVSVGNASQVIRGLSAPGVFTVVMDLFLSETAHFADIVLPAASKYENSGSITNTGHTIQWRHRLQDNSKVVDPYDPQRRTFTEIKSDLWFIDQLFKRLRKRGLIVLPSERFARDKGIPLAELRKLSNGKNVDELWDFRPPDRRAGPSIDDLTTEPDAFEVSKLIDRTVRIYRGIVGPNGENRMAMRDKSFMDEYTQRYLIYKFWGWAWPDNQRNMYDLKEPRDPRGLRALGFNFFKPNNRATFFSSFYNRRGRGFPGYYEPAESPDKELVKQYPPLVGDHPYFKELGIEPPKGYHPGNRAEAGMVIGTVEEGFDVILTTFRMTEHQHTGILTRTIPWLAETMPELFVEISPSLANKLGVKTGDKLKITSKRNVKDPVIAKALVTNRVRPLVINGKLREIIAMPWAYGFAGPHRQDRAITNKLTIDAMDEETGMPETKIALVKVEKA</sequence>
<reference evidence="11" key="1">
    <citation type="journal article" date="2020" name="mSystems">
        <title>Genome- and Community-Level Interaction Insights into Carbon Utilization and Element Cycling Functions of Hydrothermarchaeota in Hydrothermal Sediment.</title>
        <authorList>
            <person name="Zhou Z."/>
            <person name="Liu Y."/>
            <person name="Xu W."/>
            <person name="Pan J."/>
            <person name="Luo Z.H."/>
            <person name="Li M."/>
        </authorList>
    </citation>
    <scope>NUCLEOTIDE SEQUENCE [LARGE SCALE GENOMIC DNA]</scope>
    <source>
        <strain evidence="11">SpSt-1056</strain>
    </source>
</reference>
<evidence type="ECO:0000256" key="7">
    <source>
        <dbReference type="ARBA" id="ARBA00023002"/>
    </source>
</evidence>
<evidence type="ECO:0000259" key="10">
    <source>
        <dbReference type="PROSITE" id="PS51669"/>
    </source>
</evidence>
<dbReference type="Pfam" id="PF00384">
    <property type="entry name" value="Molybdopterin"/>
    <property type="match status" value="1"/>
</dbReference>